<dbReference type="AlphaFoldDB" id="A0A1B0ANQ1"/>
<reference evidence="2" key="2">
    <citation type="submission" date="2020-05" db="UniProtKB">
        <authorList>
            <consortium name="EnsemblMetazoa"/>
        </authorList>
    </citation>
    <scope>IDENTIFICATION</scope>
    <source>
        <strain evidence="2">IAEA</strain>
    </source>
</reference>
<dbReference type="Proteomes" id="UP000092460">
    <property type="component" value="Unassembled WGS sequence"/>
</dbReference>
<evidence type="ECO:0000313" key="2">
    <source>
        <dbReference type="EnsemblMetazoa" id="GPPI003142-PA"/>
    </source>
</evidence>
<proteinExistence type="predicted"/>
<protein>
    <submittedName>
        <fullName evidence="2">Uncharacterized protein</fullName>
    </submittedName>
</protein>
<dbReference type="VEuPathDB" id="VectorBase:GPPI003142"/>
<evidence type="ECO:0000256" key="1">
    <source>
        <dbReference type="SAM" id="MobiDB-lite"/>
    </source>
</evidence>
<sequence length="583" mass="65040">MELILRLQAVVVASSAISWLGFTASGYSSVVHHMTRLLPCQFHYYPSIQSPALPDFERFRQSRRLFHLSTSLLSLKRIYRFHFESLAVNLNDQFLPHHYHHHHRRLADLKFSNHHRLKYRLHRSSTTNPVHPIQYVLPYNPLLQYYCNLKLKRYQFDDFTLDDDSVLLTFCVVWFAIDLATKFFSLNDFITATSELVSLSATVTTKFPSLLCFFFAAFLAGFLFSLELSAPLEDDVAIAMLGIVPPVLSLLQDCLEIMLLLCLLGGEEVFGLFRNLLSGAVRLAEREEALLTSEPALGERSKPWVTSSDSVPELGVRDLRGSLLADVLDELVLALVHLARYSFFGTTGGLLALALKFSTEDCREFNFSALGGDTISIRRLRCALLVPGGLGDVARFTTVIVINISFSSSSSCEASVSSCSSISASSLQSLLDVGGGSTSTSVSLDLRLLESFVLLSVRALMSLEDRYDIDLSGTLGTEALTTLFALLAASWPIAKRNLNLVPQYLQQHSKLDLKFHNGKDSRGRIEAVNSNSLRHYVKNSNDRDDGDDNNNKNDSSSSISNNLFKCKDPAVSRRVQNRTIMQN</sequence>
<name>A0A1B0ANQ1_9MUSC</name>
<organism evidence="2 3">
    <name type="scientific">Glossina palpalis gambiensis</name>
    <dbReference type="NCBI Taxonomy" id="67801"/>
    <lineage>
        <taxon>Eukaryota</taxon>
        <taxon>Metazoa</taxon>
        <taxon>Ecdysozoa</taxon>
        <taxon>Arthropoda</taxon>
        <taxon>Hexapoda</taxon>
        <taxon>Insecta</taxon>
        <taxon>Pterygota</taxon>
        <taxon>Neoptera</taxon>
        <taxon>Endopterygota</taxon>
        <taxon>Diptera</taxon>
        <taxon>Brachycera</taxon>
        <taxon>Muscomorpha</taxon>
        <taxon>Hippoboscoidea</taxon>
        <taxon>Glossinidae</taxon>
        <taxon>Glossina</taxon>
    </lineage>
</organism>
<accession>A0A1B0ANQ1</accession>
<feature type="region of interest" description="Disordered" evidence="1">
    <location>
        <begin position="535"/>
        <end position="563"/>
    </location>
</feature>
<keyword evidence="3" id="KW-1185">Reference proteome</keyword>
<dbReference type="EnsemblMetazoa" id="GPPI003142-RA">
    <property type="protein sequence ID" value="GPPI003142-PA"/>
    <property type="gene ID" value="GPPI003142"/>
</dbReference>
<dbReference type="EMBL" id="JXJN01000909">
    <property type="status" value="NOT_ANNOTATED_CDS"/>
    <property type="molecule type" value="Genomic_DNA"/>
</dbReference>
<evidence type="ECO:0000313" key="3">
    <source>
        <dbReference type="Proteomes" id="UP000092460"/>
    </source>
</evidence>
<feature type="compositionally biased region" description="Low complexity" evidence="1">
    <location>
        <begin position="552"/>
        <end position="562"/>
    </location>
</feature>
<reference evidence="3" key="1">
    <citation type="submission" date="2015-01" db="EMBL/GenBank/DDBJ databases">
        <authorList>
            <person name="Aksoy S."/>
            <person name="Warren W."/>
            <person name="Wilson R.K."/>
        </authorList>
    </citation>
    <scope>NUCLEOTIDE SEQUENCE [LARGE SCALE GENOMIC DNA]</scope>
    <source>
        <strain evidence="3">IAEA</strain>
    </source>
</reference>